<gene>
    <name evidence="2" type="ORF">SOCE836_062720</name>
</gene>
<accession>A0A4P2QUN7</accession>
<evidence type="ECO:0000313" key="2">
    <source>
        <dbReference type="EMBL" id="AUX34104.1"/>
    </source>
</evidence>
<protein>
    <submittedName>
        <fullName evidence="2">Uncharacterized protein</fullName>
    </submittedName>
</protein>
<dbReference type="RefSeq" id="WP_129577366.1">
    <property type="nucleotide sequence ID" value="NZ_CP012672.1"/>
</dbReference>
<sequence length="465" mass="49639">MVTEGSEPVCTGVAVAEMPAAQRLERDAEGSLDAALALATTLHAPGERERYRRLLERAIEQAERALAAAEQERAAPEGQELAAGGERTLATGMGARSTLARAHAARAEDALHGAGQLSLSAQRAPTREACDDGWRRVEAIVTGAEAAARAAAACAAELEAGAPRSKAARAARAAAHKAEVAARAARRIVEERNHAYTFHTDNGFSFGEGWHVAAAAVLAGAAVQIEPGKAGTPQAEAFLRDAGLSDRLQAYRSRPRAMKQTTEIVARAFEADPSSAQRRLRAAFLGGAPIPEAVAGWVDRGLAGARAGGPTRKKVLLWIRECVHHPHRNTTLAELLELTDLVRRAGLVPVLTGDALRDGRVPEGAVDMTLFWKDPTFRQLDMRRAQLQFFEHLKRAHGLAGQVGVTTAGMDGPALMGIPTMYLTDTPNVRMRAWAGAVPGYQEVVRESGYLERVRRGLSEWAAAP</sequence>
<evidence type="ECO:0000313" key="3">
    <source>
        <dbReference type="Proteomes" id="UP000295497"/>
    </source>
</evidence>
<dbReference type="Proteomes" id="UP000295497">
    <property type="component" value="Chromosome"/>
</dbReference>
<dbReference type="EMBL" id="CP012672">
    <property type="protein sequence ID" value="AUX34104.1"/>
    <property type="molecule type" value="Genomic_DNA"/>
</dbReference>
<keyword evidence="1" id="KW-0175">Coiled coil</keyword>
<proteinExistence type="predicted"/>
<name>A0A4P2QUN7_SORCE</name>
<evidence type="ECO:0000256" key="1">
    <source>
        <dbReference type="SAM" id="Coils"/>
    </source>
</evidence>
<organism evidence="2 3">
    <name type="scientific">Sorangium cellulosum</name>
    <name type="common">Polyangium cellulosum</name>
    <dbReference type="NCBI Taxonomy" id="56"/>
    <lineage>
        <taxon>Bacteria</taxon>
        <taxon>Pseudomonadati</taxon>
        <taxon>Myxococcota</taxon>
        <taxon>Polyangia</taxon>
        <taxon>Polyangiales</taxon>
        <taxon>Polyangiaceae</taxon>
        <taxon>Sorangium</taxon>
    </lineage>
</organism>
<dbReference type="AlphaFoldDB" id="A0A4P2QUN7"/>
<feature type="coiled-coil region" evidence="1">
    <location>
        <begin position="48"/>
        <end position="79"/>
    </location>
</feature>
<reference evidence="2 3" key="1">
    <citation type="submission" date="2015-09" db="EMBL/GenBank/DDBJ databases">
        <title>Sorangium comparison.</title>
        <authorList>
            <person name="Zaburannyi N."/>
            <person name="Bunk B."/>
            <person name="Overmann J."/>
            <person name="Mueller R."/>
        </authorList>
    </citation>
    <scope>NUCLEOTIDE SEQUENCE [LARGE SCALE GENOMIC DNA]</scope>
    <source>
        <strain evidence="2 3">So ce836</strain>
    </source>
</reference>